<evidence type="ECO:0000256" key="4">
    <source>
        <dbReference type="RuleBase" id="RU367095"/>
    </source>
</evidence>
<dbReference type="InterPro" id="IPR021648">
    <property type="entry name" value="GLUE_dom"/>
</dbReference>
<dbReference type="PANTHER" id="PTHR13128">
    <property type="entry name" value="VACUOLAR PROTEIN-SORTING-ASSOCIATED PROTEIN 36"/>
    <property type="match status" value="1"/>
</dbReference>
<dbReference type="RefSeq" id="XP_029226807.1">
    <property type="nucleotide sequence ID" value="XM_029373135.1"/>
</dbReference>
<comment type="caution">
    <text evidence="7">The sequence shown here is derived from an EMBL/GenBank/DDBJ whole genome shotgun (WGS) entry which is preliminary data.</text>
</comment>
<dbReference type="PANTHER" id="PTHR13128:SF12">
    <property type="entry name" value="VACUOLAR PROTEIN-SORTING-ASSOCIATED PROTEIN 36"/>
    <property type="match status" value="1"/>
</dbReference>
<dbReference type="Gene3D" id="2.30.29.30">
    <property type="entry name" value="Pleckstrin-homology domain (PH domain)/Phosphotyrosine-binding domain (PTB)"/>
    <property type="match status" value="1"/>
</dbReference>
<dbReference type="Pfam" id="PF04157">
    <property type="entry name" value="EAP30"/>
    <property type="match status" value="1"/>
</dbReference>
<keyword evidence="4" id="KW-0963">Cytoplasm</keyword>
<comment type="subunit">
    <text evidence="4">Component of the endosomal sorting complex required for transport II (ESCRT-II).</text>
</comment>
<proteinExistence type="inferred from homology"/>
<feature type="region of interest" description="Disordered" evidence="5">
    <location>
        <begin position="132"/>
        <end position="186"/>
    </location>
</feature>
<dbReference type="Pfam" id="PF11605">
    <property type="entry name" value="Vps36_ESCRT-II"/>
    <property type="match status" value="1"/>
</dbReference>
<dbReference type="GeneID" id="40319866"/>
<evidence type="ECO:0000256" key="3">
    <source>
        <dbReference type="ARBA" id="ARBA00022927"/>
    </source>
</evidence>
<dbReference type="SUPFAM" id="SSF50729">
    <property type="entry name" value="PH domain-like"/>
    <property type="match status" value="1"/>
</dbReference>
<dbReference type="SUPFAM" id="SSF46785">
    <property type="entry name" value="Winged helix' DNA-binding domain"/>
    <property type="match status" value="1"/>
</dbReference>
<dbReference type="InterPro" id="IPR036390">
    <property type="entry name" value="WH_DNA-bd_sf"/>
</dbReference>
<dbReference type="InterPro" id="IPR040608">
    <property type="entry name" value="Snf8/Vps36"/>
</dbReference>
<evidence type="ECO:0000256" key="5">
    <source>
        <dbReference type="SAM" id="MobiDB-lite"/>
    </source>
</evidence>
<organism evidence="7 8">
    <name type="scientific">Trypanosoma conorhini</name>
    <dbReference type="NCBI Taxonomy" id="83891"/>
    <lineage>
        <taxon>Eukaryota</taxon>
        <taxon>Discoba</taxon>
        <taxon>Euglenozoa</taxon>
        <taxon>Kinetoplastea</taxon>
        <taxon>Metakinetoplastina</taxon>
        <taxon>Trypanosomatida</taxon>
        <taxon>Trypanosomatidae</taxon>
        <taxon>Trypanosoma</taxon>
    </lineage>
</organism>
<keyword evidence="4" id="KW-0967">Endosome</keyword>
<dbReference type="InterPro" id="IPR011993">
    <property type="entry name" value="PH-like_dom_sf"/>
</dbReference>
<dbReference type="InterPro" id="IPR036388">
    <property type="entry name" value="WH-like_DNA-bd_sf"/>
</dbReference>
<evidence type="ECO:0000313" key="7">
    <source>
        <dbReference type="EMBL" id="RNF13437.1"/>
    </source>
</evidence>
<evidence type="ECO:0000256" key="1">
    <source>
        <dbReference type="ARBA" id="ARBA00009697"/>
    </source>
</evidence>
<dbReference type="GO" id="GO:0031902">
    <property type="term" value="C:late endosome membrane"/>
    <property type="evidence" value="ECO:0007669"/>
    <property type="project" value="UniProtKB-UniRule"/>
</dbReference>
<protein>
    <recommendedName>
        <fullName evidence="4">Vacuolar protein-sorting-associated protein 36</fullName>
    </recommendedName>
    <alternativeName>
        <fullName evidence="4">ESCRT-II complex subunit VPS36</fullName>
    </alternativeName>
</protein>
<feature type="domain" description="GLUE N-terminal" evidence="6">
    <location>
        <begin position="3"/>
        <end position="131"/>
    </location>
</feature>
<dbReference type="Proteomes" id="UP000284403">
    <property type="component" value="Unassembled WGS sequence"/>
</dbReference>
<evidence type="ECO:0000313" key="8">
    <source>
        <dbReference type="Proteomes" id="UP000284403"/>
    </source>
</evidence>
<reference evidence="7 8" key="1">
    <citation type="journal article" date="2018" name="BMC Genomics">
        <title>Genomic comparison of Trypanosoma conorhini and Trypanosoma rangeli to Trypanosoma cruzi strains of high and low virulence.</title>
        <authorList>
            <person name="Bradwell K.R."/>
            <person name="Koparde V.N."/>
            <person name="Matveyev A.V."/>
            <person name="Serrano M.G."/>
            <person name="Alves J.M."/>
            <person name="Parikh H."/>
            <person name="Huang B."/>
            <person name="Lee V."/>
            <person name="Espinosa-Alvarez O."/>
            <person name="Ortiz P.A."/>
            <person name="Costa-Martins A.G."/>
            <person name="Teixeira M.M."/>
            <person name="Buck G.A."/>
        </authorList>
    </citation>
    <scope>NUCLEOTIDE SEQUENCE [LARGE SCALE GENOMIC DNA]</scope>
    <source>
        <strain evidence="7 8">025E</strain>
    </source>
</reference>
<dbReference type="GO" id="GO:0000814">
    <property type="term" value="C:ESCRT II complex"/>
    <property type="evidence" value="ECO:0007669"/>
    <property type="project" value="UniProtKB-UniRule"/>
</dbReference>
<keyword evidence="3 4" id="KW-0653">Protein transport</keyword>
<gene>
    <name evidence="7" type="ORF">Tco025E_06255</name>
</gene>
<accession>A0A422P6U7</accession>
<dbReference type="GO" id="GO:0032266">
    <property type="term" value="F:phosphatidylinositol-3-phosphate binding"/>
    <property type="evidence" value="ECO:0007669"/>
    <property type="project" value="UniProtKB-UniRule"/>
</dbReference>
<evidence type="ECO:0000256" key="2">
    <source>
        <dbReference type="ARBA" id="ARBA00022448"/>
    </source>
</evidence>
<keyword evidence="2 4" id="KW-0813">Transport</keyword>
<dbReference type="GO" id="GO:0043130">
    <property type="term" value="F:ubiquitin binding"/>
    <property type="evidence" value="ECO:0007669"/>
    <property type="project" value="UniProtKB-UniRule"/>
</dbReference>
<dbReference type="Gene3D" id="1.10.10.10">
    <property type="entry name" value="Winged helix-like DNA-binding domain superfamily/Winged helix DNA-binding domain"/>
    <property type="match status" value="1"/>
</dbReference>
<dbReference type="EMBL" id="MKKU01000405">
    <property type="protein sequence ID" value="RNF13437.1"/>
    <property type="molecule type" value="Genomic_DNA"/>
</dbReference>
<dbReference type="PROSITE" id="PS51495">
    <property type="entry name" value="GLUE"/>
    <property type="match status" value="1"/>
</dbReference>
<comment type="subcellular location">
    <subcellularLocation>
        <location evidence="4">Cytoplasm</location>
    </subcellularLocation>
    <subcellularLocation>
        <location evidence="4">Endosome</location>
    </subcellularLocation>
</comment>
<sequence>MEFWEWQTGHGRMEDDEVVLNSQNGVAIYEGENQTRWQDGKLTVTTHNIFFRTLDRESHVLRLPLQTIYGSGKSVYSKGGFLFSHAKIIAPLPGKDVYVKFSFRRGGMDEFLEAMKRALLEKRWIPAVPRDAATAPSSPFGRPPSLTSSAPSAPGSNSASKGALAAAGRLHRQGTAETEAGNVSSSASVFSVTDKAGIAGLMRASAEQAQLRESLRDIDDVMKKASSLVANIRYFRERQRAGDKTPIEDETEIEGIESTLGLGTMVRAPSSGSSQGSFHKELALEMHAWMAHEKNERVFGSMPLVPLIELFSLYNKARGGSNLVSPGDVLLACRTMTRQPYSRYTFKQLSSGRLALQHKNPSLVLERLVRFLGPRLCNSKDAGFKNIVSEEKVPTTTTFPESWASLKSINEVQFAASIQAARSVAEDLLEELEAEGILCRSGGEIGNIAFHWNIFVF</sequence>
<comment type="function">
    <text evidence="4">Component of the ESCRT-II complex (endosomal sorting complex required for transport II), which is required for multivesicular body (MVB) formation and sorting of endosomal cargo proteins into MVBs.</text>
</comment>
<dbReference type="OrthoDB" id="271448at2759"/>
<name>A0A422P6U7_9TRYP</name>
<dbReference type="AlphaFoldDB" id="A0A422P6U7"/>
<keyword evidence="8" id="KW-1185">Reference proteome</keyword>
<comment type="similarity">
    <text evidence="1 4">Belongs to the VPS36 family.</text>
</comment>
<feature type="compositionally biased region" description="Low complexity" evidence="5">
    <location>
        <begin position="143"/>
        <end position="163"/>
    </location>
</feature>
<evidence type="ECO:0000259" key="6">
    <source>
        <dbReference type="PROSITE" id="PS51495"/>
    </source>
</evidence>
<dbReference type="GO" id="GO:0043328">
    <property type="term" value="P:protein transport to vacuole involved in ubiquitin-dependent protein catabolic process via the multivesicular body sorting pathway"/>
    <property type="evidence" value="ECO:0007669"/>
    <property type="project" value="UniProtKB-UniRule"/>
</dbReference>
<dbReference type="InterPro" id="IPR037855">
    <property type="entry name" value="Vps36"/>
</dbReference>